<proteinExistence type="predicted"/>
<dbReference type="Proteomes" id="UP000636811">
    <property type="component" value="Unassembled WGS sequence"/>
</dbReference>
<dbReference type="InterPro" id="IPR036937">
    <property type="entry name" value="Adhesion_dom_fimbrial_sf"/>
</dbReference>
<reference evidence="3 4" key="1">
    <citation type="submission" date="2020-11" db="EMBL/GenBank/DDBJ databases">
        <title>Taxonomic investigation of Rahnella strains.</title>
        <authorList>
            <person name="Lee S.D."/>
        </authorList>
    </citation>
    <scope>NUCLEOTIDE SEQUENCE [LARGE SCALE GENOMIC DNA]</scope>
    <source>
        <strain evidence="3 4">SAP-17</strain>
    </source>
</reference>
<dbReference type="PANTHER" id="PTHR33420">
    <property type="entry name" value="FIMBRIAL SUBUNIT ELFA-RELATED"/>
    <property type="match status" value="1"/>
</dbReference>
<gene>
    <name evidence="3" type="ORF">IV433_05340</name>
</gene>
<evidence type="ECO:0000256" key="1">
    <source>
        <dbReference type="SAM" id="SignalP"/>
    </source>
</evidence>
<evidence type="ECO:0000313" key="4">
    <source>
        <dbReference type="Proteomes" id="UP000636811"/>
    </source>
</evidence>
<feature type="signal peptide" evidence="1">
    <location>
        <begin position="1"/>
        <end position="23"/>
    </location>
</feature>
<dbReference type="InterPro" id="IPR008966">
    <property type="entry name" value="Adhesion_dom_sf"/>
</dbReference>
<dbReference type="SUPFAM" id="SSF49401">
    <property type="entry name" value="Bacterial adhesins"/>
    <property type="match status" value="1"/>
</dbReference>
<dbReference type="InterPro" id="IPR000259">
    <property type="entry name" value="Adhesion_dom_fimbrial"/>
</dbReference>
<protein>
    <submittedName>
        <fullName evidence="3">Type 1 fimbrial protein</fullName>
    </submittedName>
</protein>
<accession>A0ABS0E172</accession>
<dbReference type="EMBL" id="JADOBI010000002">
    <property type="protein sequence ID" value="MBF7978833.1"/>
    <property type="molecule type" value="Genomic_DNA"/>
</dbReference>
<keyword evidence="4" id="KW-1185">Reference proteome</keyword>
<keyword evidence="1" id="KW-0732">Signal</keyword>
<dbReference type="Gene3D" id="2.60.40.1090">
    <property type="entry name" value="Fimbrial-type adhesion domain"/>
    <property type="match status" value="1"/>
</dbReference>
<evidence type="ECO:0000313" key="3">
    <source>
        <dbReference type="EMBL" id="MBF7978833.1"/>
    </source>
</evidence>
<organism evidence="3 4">
    <name type="scientific">Rahnella laticis</name>
    <dbReference type="NCBI Taxonomy" id="2787622"/>
    <lineage>
        <taxon>Bacteria</taxon>
        <taxon>Pseudomonadati</taxon>
        <taxon>Pseudomonadota</taxon>
        <taxon>Gammaproteobacteria</taxon>
        <taxon>Enterobacterales</taxon>
        <taxon>Yersiniaceae</taxon>
        <taxon>Rahnella</taxon>
    </lineage>
</organism>
<dbReference type="RefSeq" id="WP_195813334.1">
    <property type="nucleotide sequence ID" value="NZ_JADOBI010000002.1"/>
</dbReference>
<name>A0ABS0E172_9GAMM</name>
<sequence>MRRLLKQTVLILMAGAMSHAAQALDLNISGTVIASPCTVDTSSVSKDVDFGTVRSTDLKDAGSASDWKSFSVNLINCPVSTTKAQVTFTGNPAQEDATMYDNAGTASNVAVQMATYADKSNILGNGTSMTVNIDAQHQATYLLAGRLVSINGNTGPGTFNSVVQLNFTYQ</sequence>
<dbReference type="PANTHER" id="PTHR33420:SF27">
    <property type="entry name" value="PROTEIN FIMG"/>
    <property type="match status" value="1"/>
</dbReference>
<dbReference type="InterPro" id="IPR050263">
    <property type="entry name" value="Bact_Fimbrial_Adh_Pro"/>
</dbReference>
<feature type="domain" description="Fimbrial-type adhesion" evidence="2">
    <location>
        <begin position="27"/>
        <end position="170"/>
    </location>
</feature>
<dbReference type="Pfam" id="PF00419">
    <property type="entry name" value="Fimbrial"/>
    <property type="match status" value="1"/>
</dbReference>
<comment type="caution">
    <text evidence="3">The sequence shown here is derived from an EMBL/GenBank/DDBJ whole genome shotgun (WGS) entry which is preliminary data.</text>
</comment>
<evidence type="ECO:0000259" key="2">
    <source>
        <dbReference type="Pfam" id="PF00419"/>
    </source>
</evidence>
<feature type="chain" id="PRO_5045519237" evidence="1">
    <location>
        <begin position="24"/>
        <end position="170"/>
    </location>
</feature>